<dbReference type="Proteomes" id="UP000634780">
    <property type="component" value="Unassembled WGS sequence"/>
</dbReference>
<keyword evidence="1" id="KW-0472">Membrane</keyword>
<feature type="domain" description="SAF" evidence="2">
    <location>
        <begin position="62"/>
        <end position="125"/>
    </location>
</feature>
<dbReference type="RefSeq" id="WP_190120326.1">
    <property type="nucleotide sequence ID" value="NZ_BMVR01000023.1"/>
</dbReference>
<feature type="domain" description="SAF" evidence="2">
    <location>
        <begin position="142"/>
        <end position="195"/>
    </location>
</feature>
<accession>A0ABS0XGJ3</accession>
<dbReference type="Pfam" id="PF08666">
    <property type="entry name" value="SAF"/>
    <property type="match status" value="1"/>
</dbReference>
<keyword evidence="1" id="KW-0812">Transmembrane</keyword>
<evidence type="ECO:0000313" key="3">
    <source>
        <dbReference type="EMBL" id="MBJ3812353.1"/>
    </source>
</evidence>
<proteinExistence type="predicted"/>
<feature type="transmembrane region" description="Helical" evidence="1">
    <location>
        <begin position="36"/>
        <end position="55"/>
    </location>
</feature>
<dbReference type="InterPro" id="IPR013974">
    <property type="entry name" value="SAF"/>
</dbReference>
<evidence type="ECO:0000259" key="2">
    <source>
        <dbReference type="SMART" id="SM00858"/>
    </source>
</evidence>
<dbReference type="CDD" id="cd11614">
    <property type="entry name" value="SAF_CpaB_FlgA_like"/>
    <property type="match status" value="1"/>
</dbReference>
<evidence type="ECO:0000256" key="1">
    <source>
        <dbReference type="SAM" id="Phobius"/>
    </source>
</evidence>
<dbReference type="SMART" id="SM00858">
    <property type="entry name" value="SAF"/>
    <property type="match status" value="2"/>
</dbReference>
<sequence>MAKNRPTVPAPPGGDVMRPDIDIVDPEQPRRWRRSFMVLGAVMVLAGAIGFAGLMNASSDRSDVLALARDVPSGKKLTAADLRVVSLPDDPGLKPVSASKKDTVLGRRAAAALAQGSLLTDKQLTGRGGLRPGEALVAVEVKRSMAPVDALRPGDAVQLVTRPQDGEVTGKETELVEVAGRVVKVGAPATSGDVVVQTAVEDTDSAAVAADASAGRVAIVLKSRG</sequence>
<evidence type="ECO:0000313" key="4">
    <source>
        <dbReference type="Proteomes" id="UP000634780"/>
    </source>
</evidence>
<dbReference type="EMBL" id="JAEKOZ010000036">
    <property type="protein sequence ID" value="MBJ3812353.1"/>
    <property type="molecule type" value="Genomic_DNA"/>
</dbReference>
<name>A0ABS0XGJ3_9ACTN</name>
<protein>
    <recommendedName>
        <fullName evidence="2">SAF domain-containing protein</fullName>
    </recommendedName>
</protein>
<keyword evidence="1" id="KW-1133">Transmembrane helix</keyword>
<comment type="caution">
    <text evidence="3">The sequence shown here is derived from an EMBL/GenBank/DDBJ whole genome shotgun (WGS) entry which is preliminary data.</text>
</comment>
<keyword evidence="4" id="KW-1185">Reference proteome</keyword>
<reference evidence="3 4" key="1">
    <citation type="submission" date="2020-12" db="EMBL/GenBank/DDBJ databases">
        <title>Streptomyces typhae sp. nov., a novel endophytic actinomycete isolated from the root of cattail pollen (Typha angustifolia L.).</title>
        <authorList>
            <person name="Peng C."/>
            <person name="Liu C."/>
        </authorList>
    </citation>
    <scope>NUCLEOTIDE SEQUENCE [LARGE SCALE GENOMIC DNA]</scope>
    <source>
        <strain evidence="3 4">JCM 4753</strain>
    </source>
</reference>
<organism evidence="3 4">
    <name type="scientific">Streptomyces flavofungini</name>
    <dbReference type="NCBI Taxonomy" id="68200"/>
    <lineage>
        <taxon>Bacteria</taxon>
        <taxon>Bacillati</taxon>
        <taxon>Actinomycetota</taxon>
        <taxon>Actinomycetes</taxon>
        <taxon>Kitasatosporales</taxon>
        <taxon>Streptomycetaceae</taxon>
        <taxon>Streptomyces</taxon>
    </lineage>
</organism>
<gene>
    <name evidence="3" type="ORF">JGB26_35615</name>
</gene>